<keyword evidence="4" id="KW-0175">Coiled coil</keyword>
<dbReference type="EMBL" id="KZ680222">
    <property type="protein sequence ID" value="PTB62672.1"/>
    <property type="molecule type" value="Genomic_DNA"/>
</dbReference>
<dbReference type="InterPro" id="IPR036770">
    <property type="entry name" value="Ankyrin_rpt-contain_sf"/>
</dbReference>
<sequence length="1081" mass="120594">MHASRIARQQQNDSVPGGGRESTESTEEIRRALLEDIKTAVEKEQSINQIPSFDARLKQCIFDAKERHQTLLHWIVVQVESQHKHADDADHFKQAANTMVQEAMKFNAKLISRVDQASNTALHHALSSNDERVESLISTMCTYQENKEYLREAISHRNNSLKNCLHLAIDHKNEDIADEIISIADEAAFCQGRNFETTKIGQALSDTGNTPLHDAVKYDRGIIEKPMCTKYTDGEPCESCQNAMVDFKYKVSNAPSLITKLIERCNKALKIKNGNDESPYLYYMRTKADYELAKKDKSPVKESQGFTTCQVTLSNEVASRMQSILIESAFAIGSFADACACFFGDKADEDGKSSPLRPGYPIMKNAYSKYKLLIPENTAVLSHVDLQIGRSGSRTNTAPSQAQVGGNSRTNTPQEAEPSNEDNEDQSTQWKNDMQSLRKIFAMLRDRGVKRILKVTIRDNEKRPSSDQVIQECLAGFDVRYLNWTKPDLSASVICASCPKIAELTLYSSGRRAVLDSWAASTGLSRLRQLTHINLYASPGLENYDVYLTMMRSFQTELFENIEIARRKLVLVSTLEMCKLEIQDLKGCMLESSEDPAYLEDCREELEKARQKEQSCQEGLRLLEVEKGTLENQRLDKLLETWNSGGNKSATADAILQDNEREKRSPQDRNEVRIPSNTQGLDAGTGKVGVANGKSTEVPGLMGTPGKMHREWHYNNPYDGPPTKESKLFSPIPEVENCANGSFVSLTFTMDIFLTASPSSDEANILTVPRANGTLIQISPALEQNRWLTAVENFVKKRVQPTPNESQAKVKVALIDDGIDYRQIDHSLHQPGWPYMKADSEDKPWYHSENGHGTLMAKMIFKMCPRAQLFVAKLGGYDNLRKPDNADKAADAIAWAIKHEVDVISMSWSLVASDSNKDGIAKLKTRIEEAAKANILLYCAAADKGPFAEKGTVFPHSRSKPDIRIIGSAKETGGESQFIDPTQVHYMFPGENIPELGDTKGSSVATALAAGFAALILWCFKYKNESADTVEQIANPNGMDNIFQKLVQPPSKWVNVTRLLGVDNPLSVEEVIKRCKGSVEW</sequence>
<accession>A0A2T4B032</accession>
<evidence type="ECO:0000256" key="2">
    <source>
        <dbReference type="ARBA" id="ARBA00022801"/>
    </source>
</evidence>
<proteinExistence type="predicted"/>
<dbReference type="SUPFAM" id="SSF48403">
    <property type="entry name" value="Ankyrin repeat"/>
    <property type="match status" value="1"/>
</dbReference>
<feature type="region of interest" description="Disordered" evidence="5">
    <location>
        <begin position="390"/>
        <end position="429"/>
    </location>
</feature>
<keyword evidence="1" id="KW-0645">Protease</keyword>
<evidence type="ECO:0000313" key="7">
    <source>
        <dbReference type="EMBL" id="PTB62672.1"/>
    </source>
</evidence>
<keyword evidence="3" id="KW-0720">Serine protease</keyword>
<dbReference type="InterPro" id="IPR000209">
    <property type="entry name" value="Peptidase_S8/S53_dom"/>
</dbReference>
<reference evidence="8" key="1">
    <citation type="submission" date="2016-07" db="EMBL/GenBank/DDBJ databases">
        <title>Multiple horizontal gene transfer events from other fungi enriched the ability of initially mycotrophic Trichoderma (Ascomycota) to feed on dead plant biomass.</title>
        <authorList>
            <consortium name="DOE Joint Genome Institute"/>
            <person name="Atanasova L."/>
            <person name="Chenthamara K."/>
            <person name="Zhang J."/>
            <person name="Grujic M."/>
            <person name="Henrissat B."/>
            <person name="Kuo A."/>
            <person name="Aerts A."/>
            <person name="Salamov A."/>
            <person name="Lipzen A."/>
            <person name="Labutti K."/>
            <person name="Barry K."/>
            <person name="Miao Y."/>
            <person name="Rahimi M.J."/>
            <person name="Shen Q."/>
            <person name="Grigoriev I.V."/>
            <person name="Kubicek C.P."/>
            <person name="Druzhinina I.S."/>
        </authorList>
    </citation>
    <scope>NUCLEOTIDE SEQUENCE [LARGE SCALE GENOMIC DNA]</scope>
    <source>
        <strain evidence="8">TUCIM 6016</strain>
    </source>
</reference>
<feature type="compositionally biased region" description="Polar residues" evidence="5">
    <location>
        <begin position="390"/>
        <end position="414"/>
    </location>
</feature>
<dbReference type="Proteomes" id="UP000241546">
    <property type="component" value="Unassembled WGS sequence"/>
</dbReference>
<dbReference type="AlphaFoldDB" id="A0A2T4B032"/>
<dbReference type="SUPFAM" id="SSF52743">
    <property type="entry name" value="Subtilisin-like"/>
    <property type="match status" value="1"/>
</dbReference>
<dbReference type="PRINTS" id="PR00723">
    <property type="entry name" value="SUBTILISIN"/>
</dbReference>
<dbReference type="Pfam" id="PF00082">
    <property type="entry name" value="Peptidase_S8"/>
    <property type="match status" value="1"/>
</dbReference>
<dbReference type="GeneID" id="36603842"/>
<feature type="domain" description="Peptidase S8/S53" evidence="6">
    <location>
        <begin position="809"/>
        <end position="1032"/>
    </location>
</feature>
<dbReference type="InterPro" id="IPR015500">
    <property type="entry name" value="Peptidase_S8_subtilisin-rel"/>
</dbReference>
<dbReference type="GO" id="GO:0004252">
    <property type="term" value="F:serine-type endopeptidase activity"/>
    <property type="evidence" value="ECO:0007669"/>
    <property type="project" value="InterPro"/>
</dbReference>
<evidence type="ECO:0000313" key="8">
    <source>
        <dbReference type="Proteomes" id="UP000241546"/>
    </source>
</evidence>
<organism evidence="7 8">
    <name type="scientific">Trichoderma citrinoviride</name>
    <dbReference type="NCBI Taxonomy" id="58853"/>
    <lineage>
        <taxon>Eukaryota</taxon>
        <taxon>Fungi</taxon>
        <taxon>Dikarya</taxon>
        <taxon>Ascomycota</taxon>
        <taxon>Pezizomycotina</taxon>
        <taxon>Sordariomycetes</taxon>
        <taxon>Hypocreomycetidae</taxon>
        <taxon>Hypocreales</taxon>
        <taxon>Hypocreaceae</taxon>
        <taxon>Trichoderma</taxon>
    </lineage>
</organism>
<dbReference type="Gene3D" id="1.25.40.20">
    <property type="entry name" value="Ankyrin repeat-containing domain"/>
    <property type="match status" value="1"/>
</dbReference>
<dbReference type="InterPro" id="IPR036852">
    <property type="entry name" value="Peptidase_S8/S53_dom_sf"/>
</dbReference>
<keyword evidence="8" id="KW-1185">Reference proteome</keyword>
<feature type="compositionally biased region" description="Basic and acidic residues" evidence="5">
    <location>
        <begin position="658"/>
        <end position="672"/>
    </location>
</feature>
<feature type="coiled-coil region" evidence="4">
    <location>
        <begin position="599"/>
        <end position="626"/>
    </location>
</feature>
<dbReference type="RefSeq" id="XP_024745992.1">
    <property type="nucleotide sequence ID" value="XM_024895724.1"/>
</dbReference>
<evidence type="ECO:0000256" key="4">
    <source>
        <dbReference type="SAM" id="Coils"/>
    </source>
</evidence>
<evidence type="ECO:0000256" key="1">
    <source>
        <dbReference type="ARBA" id="ARBA00022670"/>
    </source>
</evidence>
<evidence type="ECO:0000256" key="5">
    <source>
        <dbReference type="SAM" id="MobiDB-lite"/>
    </source>
</evidence>
<protein>
    <recommendedName>
        <fullName evidence="6">Peptidase S8/S53 domain-containing protein</fullName>
    </recommendedName>
</protein>
<dbReference type="OrthoDB" id="5093543at2759"/>
<dbReference type="Gene3D" id="3.40.50.200">
    <property type="entry name" value="Peptidase S8/S53 domain"/>
    <property type="match status" value="1"/>
</dbReference>
<feature type="region of interest" description="Disordered" evidence="5">
    <location>
        <begin position="649"/>
        <end position="707"/>
    </location>
</feature>
<evidence type="ECO:0000256" key="3">
    <source>
        <dbReference type="ARBA" id="ARBA00022825"/>
    </source>
</evidence>
<dbReference type="GO" id="GO:0006508">
    <property type="term" value="P:proteolysis"/>
    <property type="evidence" value="ECO:0007669"/>
    <property type="project" value="UniProtKB-KW"/>
</dbReference>
<feature type="region of interest" description="Disordered" evidence="5">
    <location>
        <begin position="1"/>
        <end position="27"/>
    </location>
</feature>
<gene>
    <name evidence="7" type="ORF">BBK36DRAFT_1172427</name>
</gene>
<keyword evidence="2" id="KW-0378">Hydrolase</keyword>
<name>A0A2T4B032_9HYPO</name>
<evidence type="ECO:0000259" key="6">
    <source>
        <dbReference type="Pfam" id="PF00082"/>
    </source>
</evidence>